<gene>
    <name evidence="1" type="ORF">CUU80_03280</name>
</gene>
<name>A0A2M9HQK4_9BIFI</name>
<dbReference type="AlphaFoldDB" id="A0A2M9HQK4"/>
<evidence type="ECO:0000313" key="1">
    <source>
        <dbReference type="EMBL" id="PJM79110.1"/>
    </source>
</evidence>
<proteinExistence type="predicted"/>
<dbReference type="Proteomes" id="UP000228755">
    <property type="component" value="Unassembled WGS sequence"/>
</dbReference>
<reference evidence="1 2" key="1">
    <citation type="submission" date="2017-11" db="EMBL/GenBank/DDBJ databases">
        <title>Draft genome sequences of strains TRE 1, TRE D, TRE H and TRI 7, isolated from tamarins, belonging to four potential novel Bifidobacterium species.</title>
        <authorList>
            <person name="Mattarelli P."/>
            <person name="Modesto M."/>
            <person name="Bonetti A."/>
            <person name="Puglisi E."/>
            <person name="Morelli L."/>
        </authorList>
    </citation>
    <scope>NUCLEOTIDE SEQUENCE [LARGE SCALE GENOMIC DNA]</scope>
    <source>
        <strain evidence="2">TRED</strain>
    </source>
</reference>
<accession>A0A2M9HQK4</accession>
<dbReference type="OrthoDB" id="3268477at2"/>
<dbReference type="EMBL" id="PGLQ01000002">
    <property type="protein sequence ID" value="PJM79110.1"/>
    <property type="molecule type" value="Genomic_DNA"/>
</dbReference>
<evidence type="ECO:0000313" key="2">
    <source>
        <dbReference type="Proteomes" id="UP000228755"/>
    </source>
</evidence>
<evidence type="ECO:0008006" key="3">
    <source>
        <dbReference type="Google" id="ProtNLM"/>
    </source>
</evidence>
<comment type="caution">
    <text evidence="1">The sequence shown here is derived from an EMBL/GenBank/DDBJ whole genome shotgun (WGS) entry which is preliminary data.</text>
</comment>
<organism evidence="1 2">
    <name type="scientific">Bifidobacterium scaligerum</name>
    <dbReference type="NCBI Taxonomy" id="2052656"/>
    <lineage>
        <taxon>Bacteria</taxon>
        <taxon>Bacillati</taxon>
        <taxon>Actinomycetota</taxon>
        <taxon>Actinomycetes</taxon>
        <taxon>Bifidobacteriales</taxon>
        <taxon>Bifidobacteriaceae</taxon>
        <taxon>Bifidobacterium</taxon>
    </lineage>
</organism>
<dbReference type="RefSeq" id="WP_100495969.1">
    <property type="nucleotide sequence ID" value="NZ_PGLQ01000002.1"/>
</dbReference>
<protein>
    <recommendedName>
        <fullName evidence="3">SPOR domain-containing protein</fullName>
    </recommendedName>
</protein>
<sequence>MADNDKQWYFNTVKGKAEFGPLSPIEQRMGPYKTKEDAEHAWDIVVDRNAKWEEQDRQWNGDRYHR</sequence>
<keyword evidence="2" id="KW-1185">Reference proteome</keyword>